<organism evidence="2 3">
    <name type="scientific">Podila minutissima</name>
    <dbReference type="NCBI Taxonomy" id="64525"/>
    <lineage>
        <taxon>Eukaryota</taxon>
        <taxon>Fungi</taxon>
        <taxon>Fungi incertae sedis</taxon>
        <taxon>Mucoromycota</taxon>
        <taxon>Mortierellomycotina</taxon>
        <taxon>Mortierellomycetes</taxon>
        <taxon>Mortierellales</taxon>
        <taxon>Mortierellaceae</taxon>
        <taxon>Podila</taxon>
    </lineage>
</organism>
<comment type="caution">
    <text evidence="2">The sequence shown here is derived from an EMBL/GenBank/DDBJ whole genome shotgun (WGS) entry which is preliminary data.</text>
</comment>
<dbReference type="EMBL" id="JAAAUY010000181">
    <property type="protein sequence ID" value="KAF9333807.1"/>
    <property type="molecule type" value="Genomic_DNA"/>
</dbReference>
<feature type="region of interest" description="Disordered" evidence="1">
    <location>
        <begin position="32"/>
        <end position="103"/>
    </location>
</feature>
<feature type="compositionally biased region" description="Polar residues" evidence="1">
    <location>
        <begin position="81"/>
        <end position="103"/>
    </location>
</feature>
<evidence type="ECO:0000313" key="3">
    <source>
        <dbReference type="Proteomes" id="UP000696485"/>
    </source>
</evidence>
<dbReference type="InterPro" id="IPR036629">
    <property type="entry name" value="YjbJ_sf"/>
</dbReference>
<gene>
    <name evidence="2" type="ORF">BG006_003134</name>
</gene>
<dbReference type="Proteomes" id="UP000696485">
    <property type="component" value="Unassembled WGS sequence"/>
</dbReference>
<protein>
    <submittedName>
        <fullName evidence="2">Uncharacterized protein</fullName>
    </submittedName>
</protein>
<name>A0A9P5SQT0_9FUNG</name>
<sequence length="103" mass="10850">MAEKITNSFHSALGATKETLGKAVGSEQLMASGHAEKAQADARAVGQHTMQEGDKSYQRVQGSVDEAARRAKATMGAATGNTKMQTEGNFHETSGTARKPTNQ</sequence>
<evidence type="ECO:0000256" key="1">
    <source>
        <dbReference type="SAM" id="MobiDB-lite"/>
    </source>
</evidence>
<dbReference type="AlphaFoldDB" id="A0A9P5SQT0"/>
<reference evidence="2" key="1">
    <citation type="journal article" date="2020" name="Fungal Divers.">
        <title>Resolving the Mortierellaceae phylogeny through synthesis of multi-gene phylogenetics and phylogenomics.</title>
        <authorList>
            <person name="Vandepol N."/>
            <person name="Liber J."/>
            <person name="Desiro A."/>
            <person name="Na H."/>
            <person name="Kennedy M."/>
            <person name="Barry K."/>
            <person name="Grigoriev I.V."/>
            <person name="Miller A.N."/>
            <person name="O'Donnell K."/>
            <person name="Stajich J.E."/>
            <person name="Bonito G."/>
        </authorList>
    </citation>
    <scope>NUCLEOTIDE SEQUENCE</scope>
    <source>
        <strain evidence="2">NVP1</strain>
    </source>
</reference>
<keyword evidence="3" id="KW-1185">Reference proteome</keyword>
<evidence type="ECO:0000313" key="2">
    <source>
        <dbReference type="EMBL" id="KAF9333807.1"/>
    </source>
</evidence>
<accession>A0A9P5SQT0</accession>
<dbReference type="SUPFAM" id="SSF69047">
    <property type="entry name" value="Hypothetical protein YjbJ"/>
    <property type="match status" value="1"/>
</dbReference>
<proteinExistence type="predicted"/>